<dbReference type="EMBL" id="CEKZ01000003">
    <property type="protein sequence ID" value="CEQ03537.1"/>
    <property type="molecule type" value="Genomic_DNA"/>
</dbReference>
<dbReference type="AlphaFoldDB" id="A0A0C7QS68"/>
<accession>A0A0C7QS68</accession>
<protein>
    <submittedName>
        <fullName evidence="1">Cna B-type domain-containing protein</fullName>
    </submittedName>
</protein>
<gene>
    <name evidence="1" type="ORF">R28058_12701</name>
</gene>
<name>A0A0C7QS68_PARSO</name>
<dbReference type="RefSeq" id="WP_055341842.1">
    <property type="nucleotide sequence ID" value="NZ_CEKZ01000003.1"/>
</dbReference>
<evidence type="ECO:0000313" key="1">
    <source>
        <dbReference type="EMBL" id="CEQ03537.1"/>
    </source>
</evidence>
<dbReference type="OrthoDB" id="2971545at2"/>
<organism evidence="1 2">
    <name type="scientific">Paraclostridium sordellii</name>
    <name type="common">Clostridium sordellii</name>
    <dbReference type="NCBI Taxonomy" id="1505"/>
    <lineage>
        <taxon>Bacteria</taxon>
        <taxon>Bacillati</taxon>
        <taxon>Bacillota</taxon>
        <taxon>Clostridia</taxon>
        <taxon>Peptostreptococcales</taxon>
        <taxon>Peptostreptococcaceae</taxon>
        <taxon>Paraclostridium</taxon>
    </lineage>
</organism>
<sequence>MLSNNYNKCSSCSVSTSSSINKVDLDSFTPSTLNWGHVLNTEILPLPDNKNGIKDIYLESSNVSICKSRLIETPFGLKTYKVAVLDASGNPVYENNIVSESPCLSVLQIQSNAEGSCLSGRELIVSGTINQRIIYTLDLPSSPVHYIKLSYPFTTYIIVYPKFKNVPNILRDVVVIDPKDPTKTLTIKGYVFTNASDIEVDLCEEFCVNAYVDYTFVELLNSKNIYNSISVFISAIPTSNITKYNGI</sequence>
<reference evidence="1 2" key="1">
    <citation type="submission" date="2015-01" db="EMBL/GenBank/DDBJ databases">
        <authorList>
            <person name="Aslett A.Martin."/>
            <person name="De Silva Nishadi"/>
        </authorList>
    </citation>
    <scope>NUCLEOTIDE SEQUENCE [LARGE SCALE GENOMIC DNA]</scope>
    <source>
        <strain evidence="1 2">R28058</strain>
    </source>
</reference>
<dbReference type="Proteomes" id="UP000049127">
    <property type="component" value="Unassembled WGS sequence"/>
</dbReference>
<proteinExistence type="predicted"/>
<evidence type="ECO:0000313" key="2">
    <source>
        <dbReference type="Proteomes" id="UP000049127"/>
    </source>
</evidence>